<feature type="transmembrane region" description="Helical" evidence="8">
    <location>
        <begin position="275"/>
        <end position="296"/>
    </location>
</feature>
<feature type="transmembrane region" description="Helical" evidence="8">
    <location>
        <begin position="308"/>
        <end position="326"/>
    </location>
</feature>
<feature type="transmembrane region" description="Helical" evidence="8">
    <location>
        <begin position="146"/>
        <end position="168"/>
    </location>
</feature>
<dbReference type="PANTHER" id="PTHR34975:SF2">
    <property type="entry name" value="SPORE GERMINATION PROTEIN A2"/>
    <property type="match status" value="1"/>
</dbReference>
<dbReference type="NCBIfam" id="TIGR00912">
    <property type="entry name" value="2A0309"/>
    <property type="match status" value="1"/>
</dbReference>
<dbReference type="Pfam" id="PF03845">
    <property type="entry name" value="Spore_permease"/>
    <property type="match status" value="1"/>
</dbReference>
<feature type="transmembrane region" description="Helical" evidence="8">
    <location>
        <begin position="221"/>
        <end position="243"/>
    </location>
</feature>
<protein>
    <submittedName>
        <fullName evidence="9">GerAB/ArcD/ProY family transporter</fullName>
    </submittedName>
</protein>
<evidence type="ECO:0000256" key="8">
    <source>
        <dbReference type="SAM" id="Phobius"/>
    </source>
</evidence>
<evidence type="ECO:0000256" key="3">
    <source>
        <dbReference type="ARBA" id="ARBA00022448"/>
    </source>
</evidence>
<keyword evidence="3" id="KW-0813">Transport</keyword>
<dbReference type="GO" id="GO:0009847">
    <property type="term" value="P:spore germination"/>
    <property type="evidence" value="ECO:0007669"/>
    <property type="project" value="InterPro"/>
</dbReference>
<evidence type="ECO:0000256" key="2">
    <source>
        <dbReference type="ARBA" id="ARBA00007998"/>
    </source>
</evidence>
<evidence type="ECO:0000256" key="4">
    <source>
        <dbReference type="ARBA" id="ARBA00022544"/>
    </source>
</evidence>
<dbReference type="AlphaFoldDB" id="A0A5J5HMZ3"/>
<feature type="transmembrane region" description="Helical" evidence="8">
    <location>
        <begin position="188"/>
        <end position="209"/>
    </location>
</feature>
<reference evidence="9 10" key="1">
    <citation type="submission" date="2019-09" db="EMBL/GenBank/DDBJ databases">
        <title>Whole genome sequences of isolates from the Mars Exploration Rovers.</title>
        <authorList>
            <person name="Seuylemezian A."/>
            <person name="Vaishampayan P."/>
        </authorList>
    </citation>
    <scope>NUCLEOTIDE SEQUENCE [LARGE SCALE GENOMIC DNA]</scope>
    <source>
        <strain evidence="9 10">MER_TA_151</strain>
    </source>
</reference>
<dbReference type="InterPro" id="IPR004761">
    <property type="entry name" value="Spore_GerAB"/>
</dbReference>
<comment type="subcellular location">
    <subcellularLocation>
        <location evidence="1">Membrane</location>
        <topology evidence="1">Multi-pass membrane protein</topology>
    </subcellularLocation>
</comment>
<evidence type="ECO:0000256" key="7">
    <source>
        <dbReference type="ARBA" id="ARBA00023136"/>
    </source>
</evidence>
<keyword evidence="10" id="KW-1185">Reference proteome</keyword>
<keyword evidence="6 8" id="KW-1133">Transmembrane helix</keyword>
<evidence type="ECO:0000313" key="9">
    <source>
        <dbReference type="EMBL" id="KAA9022569.1"/>
    </source>
</evidence>
<feature type="transmembrane region" description="Helical" evidence="8">
    <location>
        <begin position="110"/>
        <end position="134"/>
    </location>
</feature>
<gene>
    <name evidence="9" type="ORF">F4V44_14945</name>
</gene>
<evidence type="ECO:0000256" key="1">
    <source>
        <dbReference type="ARBA" id="ARBA00004141"/>
    </source>
</evidence>
<comment type="caution">
    <text evidence="9">The sequence shown here is derived from an EMBL/GenBank/DDBJ whole genome shotgun (WGS) entry which is preliminary data.</text>
</comment>
<feature type="transmembrane region" description="Helical" evidence="8">
    <location>
        <begin position="87"/>
        <end position="104"/>
    </location>
</feature>
<feature type="transmembrane region" description="Helical" evidence="8">
    <location>
        <begin position="341"/>
        <end position="359"/>
    </location>
</feature>
<dbReference type="Proteomes" id="UP000326671">
    <property type="component" value="Unassembled WGS sequence"/>
</dbReference>
<sequence length="367" mass="42677">MIDVGDYEKDKVGFLEYFSIVSITIGLKSTDMTTVLLFKDGLNAAWMIVIGAFLFSIPSLLLLNSVLKKYQCKNILEVTQLTLGKPFTFVIAFLMFGFTLLNTATESRSYITQLITINFPTTPLFILYICFLTLCMWGAKKGWETLGAIAWTTYPYLIIGLGILFFLMFKEVAFNRMFPLFGTGKWEIVKASFNYTSIFGDVFIYTMMYPFVKNHQTYTRSLYSSLLFTVLLMTLLYLSYIWIFDYRSIEKITFPYNEAIRFVSLGRNITNIETFFITIWLVGVFVKFIIYIYLVSKIFGFLFQIEEFEHTIMPMTFLIFVIGMIPENNENNIFHIRTNSLVYFKYLILFLPPLLWVAAKIKEARAG</sequence>
<dbReference type="GO" id="GO:0016020">
    <property type="term" value="C:membrane"/>
    <property type="evidence" value="ECO:0007669"/>
    <property type="project" value="UniProtKB-SubCell"/>
</dbReference>
<evidence type="ECO:0000256" key="6">
    <source>
        <dbReference type="ARBA" id="ARBA00022989"/>
    </source>
</evidence>
<comment type="similarity">
    <text evidence="2">Belongs to the amino acid-polyamine-organocation (APC) superfamily. Spore germination protein (SGP) (TC 2.A.3.9) family.</text>
</comment>
<organism evidence="9 10">
    <name type="scientific">Niallia endozanthoxylica</name>
    <dbReference type="NCBI Taxonomy" id="2036016"/>
    <lineage>
        <taxon>Bacteria</taxon>
        <taxon>Bacillati</taxon>
        <taxon>Bacillota</taxon>
        <taxon>Bacilli</taxon>
        <taxon>Bacillales</taxon>
        <taxon>Bacillaceae</taxon>
        <taxon>Niallia</taxon>
    </lineage>
</organism>
<feature type="transmembrane region" description="Helical" evidence="8">
    <location>
        <begin position="44"/>
        <end position="67"/>
    </location>
</feature>
<dbReference type="EMBL" id="VYKL01000022">
    <property type="protein sequence ID" value="KAA9022569.1"/>
    <property type="molecule type" value="Genomic_DNA"/>
</dbReference>
<dbReference type="PANTHER" id="PTHR34975">
    <property type="entry name" value="SPORE GERMINATION PROTEIN A2"/>
    <property type="match status" value="1"/>
</dbReference>
<evidence type="ECO:0000256" key="5">
    <source>
        <dbReference type="ARBA" id="ARBA00022692"/>
    </source>
</evidence>
<dbReference type="OrthoDB" id="2081904at2"/>
<proteinExistence type="inferred from homology"/>
<evidence type="ECO:0000313" key="10">
    <source>
        <dbReference type="Proteomes" id="UP000326671"/>
    </source>
</evidence>
<accession>A0A5J5HMZ3</accession>
<keyword evidence="5 8" id="KW-0812">Transmembrane</keyword>
<keyword evidence="7 8" id="KW-0472">Membrane</keyword>
<keyword evidence="4" id="KW-0309">Germination</keyword>
<name>A0A5J5HMZ3_9BACI</name>